<keyword evidence="3" id="KW-1185">Reference proteome</keyword>
<organism evidence="2 3">
    <name type="scientific">Reticulibacter mediterranei</name>
    <dbReference type="NCBI Taxonomy" id="2778369"/>
    <lineage>
        <taxon>Bacteria</taxon>
        <taxon>Bacillati</taxon>
        <taxon>Chloroflexota</taxon>
        <taxon>Ktedonobacteria</taxon>
        <taxon>Ktedonobacterales</taxon>
        <taxon>Reticulibacteraceae</taxon>
        <taxon>Reticulibacter</taxon>
    </lineage>
</organism>
<comment type="caution">
    <text evidence="2">The sequence shown here is derived from an EMBL/GenBank/DDBJ whole genome shotgun (WGS) entry which is preliminary data.</text>
</comment>
<accession>A0A8J3IGC1</accession>
<feature type="transmembrane region" description="Helical" evidence="1">
    <location>
        <begin position="144"/>
        <end position="163"/>
    </location>
</feature>
<feature type="transmembrane region" description="Helical" evidence="1">
    <location>
        <begin position="122"/>
        <end position="138"/>
    </location>
</feature>
<evidence type="ECO:0000256" key="1">
    <source>
        <dbReference type="SAM" id="Phobius"/>
    </source>
</evidence>
<keyword evidence="1" id="KW-0812">Transmembrane</keyword>
<keyword evidence="1" id="KW-1133">Transmembrane helix</keyword>
<keyword evidence="1" id="KW-0472">Membrane</keyword>
<dbReference type="Proteomes" id="UP000597444">
    <property type="component" value="Unassembled WGS sequence"/>
</dbReference>
<gene>
    <name evidence="2" type="ORF">KSF_020860</name>
</gene>
<evidence type="ECO:0000313" key="3">
    <source>
        <dbReference type="Proteomes" id="UP000597444"/>
    </source>
</evidence>
<dbReference type="AlphaFoldDB" id="A0A8J3IGC1"/>
<protein>
    <submittedName>
        <fullName evidence="2">Uncharacterized protein</fullName>
    </submittedName>
</protein>
<proteinExistence type="predicted"/>
<dbReference type="RefSeq" id="WP_220202900.1">
    <property type="nucleotide sequence ID" value="NZ_BNJK01000001.1"/>
</dbReference>
<evidence type="ECO:0000313" key="2">
    <source>
        <dbReference type="EMBL" id="GHO92038.1"/>
    </source>
</evidence>
<dbReference type="EMBL" id="BNJK01000001">
    <property type="protein sequence ID" value="GHO92038.1"/>
    <property type="molecule type" value="Genomic_DNA"/>
</dbReference>
<reference evidence="2" key="1">
    <citation type="submission" date="2020-10" db="EMBL/GenBank/DDBJ databases">
        <title>Taxonomic study of unclassified bacteria belonging to the class Ktedonobacteria.</title>
        <authorList>
            <person name="Yabe S."/>
            <person name="Wang C.M."/>
            <person name="Zheng Y."/>
            <person name="Sakai Y."/>
            <person name="Cavaletti L."/>
            <person name="Monciardini P."/>
            <person name="Donadio S."/>
        </authorList>
    </citation>
    <scope>NUCLEOTIDE SEQUENCE</scope>
    <source>
        <strain evidence="2">ID150040</strain>
    </source>
</reference>
<sequence>MVRQTMQSHVAYADVSERHLSDYRSGVFPWLFALLFAANCSLLLVLPRLLGQTEQSVPALWVRLVICLGMLLIMLVGEICQRRVVTLPRLIVTTDPAVSRHADELLRVLVINFMYRGIVNNVRNYITLQWFFFLPWLLSSPSLLAGQLFVTFLWLLCWLPTVWPGQMMSAIYLGGRKTGWPWRKRSLVVRA</sequence>
<feature type="transmembrane region" description="Helical" evidence="1">
    <location>
        <begin position="58"/>
        <end position="80"/>
    </location>
</feature>
<name>A0A8J3IGC1_9CHLR</name>
<feature type="transmembrane region" description="Helical" evidence="1">
    <location>
        <begin position="27"/>
        <end position="46"/>
    </location>
</feature>